<dbReference type="RefSeq" id="WP_163963697.1">
    <property type="nucleotide sequence ID" value="NZ_JAAIVB010000041.1"/>
</dbReference>
<feature type="signal peptide" evidence="2">
    <location>
        <begin position="1"/>
        <end position="25"/>
    </location>
</feature>
<name>A0A6B3SWA6_9BURK</name>
<evidence type="ECO:0000313" key="4">
    <source>
        <dbReference type="Proteomes" id="UP000482155"/>
    </source>
</evidence>
<keyword evidence="4" id="KW-1185">Reference proteome</keyword>
<accession>A0A6B3SWA6</accession>
<feature type="compositionally biased region" description="Basic and acidic residues" evidence="1">
    <location>
        <begin position="27"/>
        <end position="73"/>
    </location>
</feature>
<dbReference type="EMBL" id="JAAIVB010000041">
    <property type="protein sequence ID" value="NEX61959.1"/>
    <property type="molecule type" value="Genomic_DNA"/>
</dbReference>
<keyword evidence="2" id="KW-0732">Signal</keyword>
<evidence type="ECO:0000313" key="3">
    <source>
        <dbReference type="EMBL" id="NEX61959.1"/>
    </source>
</evidence>
<reference evidence="3 4" key="1">
    <citation type="submission" date="2020-02" db="EMBL/GenBank/DDBJ databases">
        <authorList>
            <person name="Kim M.K."/>
        </authorList>
    </citation>
    <scope>NUCLEOTIDE SEQUENCE [LARGE SCALE GENOMIC DNA]</scope>
    <source>
        <strain evidence="3 4">17J57-3</strain>
    </source>
</reference>
<evidence type="ECO:0000256" key="2">
    <source>
        <dbReference type="SAM" id="SignalP"/>
    </source>
</evidence>
<protein>
    <recommendedName>
        <fullName evidence="5">Transmembrane signal peptide protein</fullName>
    </recommendedName>
</protein>
<gene>
    <name evidence="3" type="ORF">G3574_12800</name>
</gene>
<comment type="caution">
    <text evidence="3">The sequence shown here is derived from an EMBL/GenBank/DDBJ whole genome shotgun (WGS) entry which is preliminary data.</text>
</comment>
<dbReference type="InterPro" id="IPR024572">
    <property type="entry name" value="RcnB"/>
</dbReference>
<dbReference type="Pfam" id="PF11776">
    <property type="entry name" value="RcnB"/>
    <property type="match status" value="1"/>
</dbReference>
<proteinExistence type="predicted"/>
<evidence type="ECO:0008006" key="5">
    <source>
        <dbReference type="Google" id="ProtNLM"/>
    </source>
</evidence>
<dbReference type="Gene3D" id="3.10.450.160">
    <property type="entry name" value="inner membrane protein cigr"/>
    <property type="match status" value="1"/>
</dbReference>
<evidence type="ECO:0000256" key="1">
    <source>
        <dbReference type="SAM" id="MobiDB-lite"/>
    </source>
</evidence>
<sequence length="128" mass="14896">MKNTRKFLSVMAFALPVLMSGTAFAQHGHDDHDRGHRDEHAGERHDGRGWDRDDYGRGNDRRGYEQRHGFHRGERLPPVYRSRQYIVEDWRYHRLPPPPRGHYWVQVGAEYVLVAAPTGVVVNVIVMP</sequence>
<organism evidence="3 4">
    <name type="scientific">Noviherbaspirillum galbum</name>
    <dbReference type="NCBI Taxonomy" id="2709383"/>
    <lineage>
        <taxon>Bacteria</taxon>
        <taxon>Pseudomonadati</taxon>
        <taxon>Pseudomonadota</taxon>
        <taxon>Betaproteobacteria</taxon>
        <taxon>Burkholderiales</taxon>
        <taxon>Oxalobacteraceae</taxon>
        <taxon>Noviherbaspirillum</taxon>
    </lineage>
</organism>
<dbReference type="Proteomes" id="UP000482155">
    <property type="component" value="Unassembled WGS sequence"/>
</dbReference>
<feature type="chain" id="PRO_5025401141" description="Transmembrane signal peptide protein" evidence="2">
    <location>
        <begin position="26"/>
        <end position="128"/>
    </location>
</feature>
<feature type="region of interest" description="Disordered" evidence="1">
    <location>
        <begin position="26"/>
        <end position="73"/>
    </location>
</feature>
<dbReference type="AlphaFoldDB" id="A0A6B3SWA6"/>